<gene>
    <name evidence="1" type="ORF">HB776_17260</name>
</gene>
<dbReference type="RefSeq" id="WP_184511684.1">
    <property type="nucleotide sequence ID" value="NZ_CP050292.1"/>
</dbReference>
<reference evidence="2" key="1">
    <citation type="journal article" date="2020" name="Mol. Plant Microbe">
        <title>Rhizobial microsymbionts of the narrowly endemic Oxytropis species growing in Kamchatka are characterized by significant genetic diversity and possess a set of genes that are associated with T3SS and T6SS secretion systems and can affect the development of symbiosis.</title>
        <authorList>
            <person name="Safronova V."/>
            <person name="Guro P."/>
            <person name="Sazanova A."/>
            <person name="Kuznetsova I."/>
            <person name="Belimov A."/>
            <person name="Yakubov V."/>
            <person name="Chirak E."/>
            <person name="Afonin A."/>
            <person name="Gogolev Y."/>
            <person name="Andronov E."/>
            <person name="Tikhonovich I."/>
        </authorList>
    </citation>
    <scope>NUCLEOTIDE SEQUENCE [LARGE SCALE GENOMIC DNA]</scope>
    <source>
        <strain evidence="2">581</strain>
    </source>
</reference>
<accession>A0A7G6U1A4</accession>
<organism evidence="1 2">
    <name type="scientific">Tardiphaga robiniae</name>
    <dbReference type="NCBI Taxonomy" id="943830"/>
    <lineage>
        <taxon>Bacteria</taxon>
        <taxon>Pseudomonadati</taxon>
        <taxon>Pseudomonadota</taxon>
        <taxon>Alphaproteobacteria</taxon>
        <taxon>Hyphomicrobiales</taxon>
        <taxon>Nitrobacteraceae</taxon>
        <taxon>Tardiphaga</taxon>
    </lineage>
</organism>
<dbReference type="Proteomes" id="UP000515291">
    <property type="component" value="Chromosome"/>
</dbReference>
<sequence length="51" mass="6193">MHTRRTVRELREKVEKYRAMARLVSDPEVQRNILQLTDELEQQARDIERGK</sequence>
<name>A0A7G6U1A4_9BRAD</name>
<proteinExistence type="predicted"/>
<evidence type="ECO:0000313" key="1">
    <source>
        <dbReference type="EMBL" id="QND72786.1"/>
    </source>
</evidence>
<dbReference type="AlphaFoldDB" id="A0A7G6U1A4"/>
<dbReference type="EMBL" id="CP050292">
    <property type="protein sequence ID" value="QND72786.1"/>
    <property type="molecule type" value="Genomic_DNA"/>
</dbReference>
<dbReference type="KEGG" id="trb:HB776_17260"/>
<protein>
    <submittedName>
        <fullName evidence="1">Uncharacterized protein</fullName>
    </submittedName>
</protein>
<evidence type="ECO:0000313" key="2">
    <source>
        <dbReference type="Proteomes" id="UP000515291"/>
    </source>
</evidence>